<gene>
    <name evidence="2" type="ORF">FDP22_12820</name>
</gene>
<dbReference type="InterPro" id="IPR043129">
    <property type="entry name" value="ATPase_NBD"/>
</dbReference>
<dbReference type="InterPro" id="IPR000600">
    <property type="entry name" value="ROK"/>
</dbReference>
<sequence length="415" mass="44757">MLKRVDSDWLRDINRRRVLREVRKVRAVARVDIAEATGLSPATVTVVANELIERGLLEEAPAEAEGDRRRGRPRVLLRLAPGALRVAGVKLAEHRISVTIVDFSGETVGESETAVRTRSQPLDALVGLIEDNVRAAAKQARIRPRDLAGIGIALPGYVDAMTGTAWWSPVLAEPEVNLTRLLEGRFPCPVFADNDANIATLAELWFGLGQGVRNFTVVTVEHGVGMGMVLDGRIRRGARGLGAELGHMKVALDGAPCRCGQRGCLEAYVADYALLRRASPILPDIDLADPARRREGLAALTTLAHQGSAEANAIFREAAAMLGLGMANLVNIVDPGMIILSGTRFRNELLFSDIMAKTLKENSIPFGPPGPEIRTHVWGDLLWTRGAAALALEGLFDDTLFGLQSVRGEVQLTGA</sequence>
<accession>A0A5B8FYV8</accession>
<name>A0A5B8FYV8_9RHOB</name>
<dbReference type="PANTHER" id="PTHR18964">
    <property type="entry name" value="ROK (REPRESSOR, ORF, KINASE) FAMILY"/>
    <property type="match status" value="1"/>
</dbReference>
<evidence type="ECO:0000256" key="1">
    <source>
        <dbReference type="ARBA" id="ARBA00006479"/>
    </source>
</evidence>
<dbReference type="Gene3D" id="1.10.10.10">
    <property type="entry name" value="Winged helix-like DNA-binding domain superfamily/Winged helix DNA-binding domain"/>
    <property type="match status" value="1"/>
</dbReference>
<evidence type="ECO:0000313" key="3">
    <source>
        <dbReference type="Proteomes" id="UP000305888"/>
    </source>
</evidence>
<dbReference type="InterPro" id="IPR049874">
    <property type="entry name" value="ROK_cs"/>
</dbReference>
<comment type="similarity">
    <text evidence="1">Belongs to the ROK (NagC/XylR) family.</text>
</comment>
<dbReference type="AlphaFoldDB" id="A0A5B8FYV8"/>
<dbReference type="SUPFAM" id="SSF46785">
    <property type="entry name" value="Winged helix' DNA-binding domain"/>
    <property type="match status" value="1"/>
</dbReference>
<dbReference type="OrthoDB" id="9810372at2"/>
<dbReference type="EMBL" id="CP040818">
    <property type="protein sequence ID" value="QDL92590.1"/>
    <property type="molecule type" value="Genomic_DNA"/>
</dbReference>
<keyword evidence="3" id="KW-1185">Reference proteome</keyword>
<dbReference type="Pfam" id="PF00480">
    <property type="entry name" value="ROK"/>
    <property type="match status" value="1"/>
</dbReference>
<dbReference type="SUPFAM" id="SSF53067">
    <property type="entry name" value="Actin-like ATPase domain"/>
    <property type="match status" value="1"/>
</dbReference>
<dbReference type="Gene3D" id="3.30.420.40">
    <property type="match status" value="2"/>
</dbReference>
<dbReference type="InterPro" id="IPR036388">
    <property type="entry name" value="WH-like_DNA-bd_sf"/>
</dbReference>
<dbReference type="PROSITE" id="PS01125">
    <property type="entry name" value="ROK"/>
    <property type="match status" value="1"/>
</dbReference>
<dbReference type="Proteomes" id="UP000305888">
    <property type="component" value="Chromosome"/>
</dbReference>
<dbReference type="PANTHER" id="PTHR18964:SF149">
    <property type="entry name" value="BIFUNCTIONAL UDP-N-ACETYLGLUCOSAMINE 2-EPIMERASE_N-ACETYLMANNOSAMINE KINASE"/>
    <property type="match status" value="1"/>
</dbReference>
<dbReference type="Pfam" id="PF13412">
    <property type="entry name" value="HTH_24"/>
    <property type="match status" value="1"/>
</dbReference>
<dbReference type="KEGG" id="ppru:FDP22_12820"/>
<dbReference type="InterPro" id="IPR036390">
    <property type="entry name" value="WH_DNA-bd_sf"/>
</dbReference>
<evidence type="ECO:0000313" key="2">
    <source>
        <dbReference type="EMBL" id="QDL92590.1"/>
    </source>
</evidence>
<protein>
    <submittedName>
        <fullName evidence="2">ROK family transcriptional regulator</fullName>
    </submittedName>
</protein>
<proteinExistence type="inferred from homology"/>
<dbReference type="CDD" id="cd24073">
    <property type="entry name" value="ASKHA_ATPase_ROK_CYANR"/>
    <property type="match status" value="1"/>
</dbReference>
<organism evidence="2 3">
    <name type="scientific">Paroceanicella profunda</name>
    <dbReference type="NCBI Taxonomy" id="2579971"/>
    <lineage>
        <taxon>Bacteria</taxon>
        <taxon>Pseudomonadati</taxon>
        <taxon>Pseudomonadota</taxon>
        <taxon>Alphaproteobacteria</taxon>
        <taxon>Rhodobacterales</taxon>
        <taxon>Paracoccaceae</taxon>
        <taxon>Paroceanicella</taxon>
    </lineage>
</organism>
<dbReference type="RefSeq" id="WP_138574186.1">
    <property type="nucleotide sequence ID" value="NZ_CP040818.1"/>
</dbReference>
<reference evidence="2 3" key="1">
    <citation type="submission" date="2019-06" db="EMBL/GenBank/DDBJ databases">
        <title>Genome sequence of Rhodobacteraceae bacterium D4M1.</title>
        <authorList>
            <person name="Cao J."/>
        </authorList>
    </citation>
    <scope>NUCLEOTIDE SEQUENCE [LARGE SCALE GENOMIC DNA]</scope>
    <source>
        <strain evidence="2 3">D4M1</strain>
    </source>
</reference>